<comment type="subcellular location">
    <subcellularLocation>
        <location evidence="2">Membrane</location>
        <topology evidence="2">Single-pass membrane protein</topology>
    </subcellularLocation>
</comment>
<dbReference type="PRINTS" id="PR00385">
    <property type="entry name" value="P450"/>
</dbReference>
<keyword evidence="5" id="KW-0812">Transmembrane</keyword>
<keyword evidence="11" id="KW-0472">Membrane</keyword>
<reference evidence="15 16" key="1">
    <citation type="journal article" date="2021" name="Commun. Biol.">
        <title>The genome of Shorea leprosula (Dipterocarpaceae) highlights the ecological relevance of drought in aseasonal tropical rainforests.</title>
        <authorList>
            <person name="Ng K.K.S."/>
            <person name="Kobayashi M.J."/>
            <person name="Fawcett J.A."/>
            <person name="Hatakeyama M."/>
            <person name="Paape T."/>
            <person name="Ng C.H."/>
            <person name="Ang C.C."/>
            <person name="Tnah L.H."/>
            <person name="Lee C.T."/>
            <person name="Nishiyama T."/>
            <person name="Sese J."/>
            <person name="O'Brien M.J."/>
            <person name="Copetti D."/>
            <person name="Mohd Noor M.I."/>
            <person name="Ong R.C."/>
            <person name="Putra M."/>
            <person name="Sireger I.Z."/>
            <person name="Indrioko S."/>
            <person name="Kosugi Y."/>
            <person name="Izuno A."/>
            <person name="Isagi Y."/>
            <person name="Lee S.L."/>
            <person name="Shimizu K.K."/>
        </authorList>
    </citation>
    <scope>NUCLEOTIDE SEQUENCE [LARGE SCALE GENOMIC DNA]</scope>
    <source>
        <strain evidence="15">214</strain>
    </source>
</reference>
<comment type="cofactor">
    <cofactor evidence="1 12">
        <name>heme</name>
        <dbReference type="ChEBI" id="CHEBI:30413"/>
    </cofactor>
</comment>
<accession>A0AAV5LXI2</accession>
<dbReference type="InterPro" id="IPR017972">
    <property type="entry name" value="Cyt_P450_CS"/>
</dbReference>
<dbReference type="GO" id="GO:0016020">
    <property type="term" value="C:membrane"/>
    <property type="evidence" value="ECO:0007669"/>
    <property type="project" value="UniProtKB-SubCell"/>
</dbReference>
<keyword evidence="9 12" id="KW-0408">Iron</keyword>
<dbReference type="Pfam" id="PF00067">
    <property type="entry name" value="p450"/>
    <property type="match status" value="1"/>
</dbReference>
<feature type="signal peptide" evidence="14">
    <location>
        <begin position="1"/>
        <end position="25"/>
    </location>
</feature>
<gene>
    <name evidence="15" type="ORF">SLEP1_g49563</name>
</gene>
<dbReference type="SUPFAM" id="SSF48264">
    <property type="entry name" value="Cytochrome P450"/>
    <property type="match status" value="1"/>
</dbReference>
<evidence type="ECO:0000256" key="5">
    <source>
        <dbReference type="ARBA" id="ARBA00022692"/>
    </source>
</evidence>
<evidence type="ECO:0000256" key="3">
    <source>
        <dbReference type="ARBA" id="ARBA00010617"/>
    </source>
</evidence>
<feature type="chain" id="PRO_5043641208" description="Cytochrome P450" evidence="14">
    <location>
        <begin position="26"/>
        <end position="500"/>
    </location>
</feature>
<evidence type="ECO:0000256" key="12">
    <source>
        <dbReference type="PIRSR" id="PIRSR602401-1"/>
    </source>
</evidence>
<evidence type="ECO:0000313" key="15">
    <source>
        <dbReference type="EMBL" id="GKV42121.1"/>
    </source>
</evidence>
<protein>
    <recommendedName>
        <fullName evidence="17">Cytochrome P450</fullName>
    </recommendedName>
</protein>
<dbReference type="InterPro" id="IPR002401">
    <property type="entry name" value="Cyt_P450_E_grp-I"/>
</dbReference>
<dbReference type="GO" id="GO:0020037">
    <property type="term" value="F:heme binding"/>
    <property type="evidence" value="ECO:0007669"/>
    <property type="project" value="InterPro"/>
</dbReference>
<dbReference type="Proteomes" id="UP001054252">
    <property type="component" value="Unassembled WGS sequence"/>
</dbReference>
<evidence type="ECO:0000256" key="4">
    <source>
        <dbReference type="ARBA" id="ARBA00022617"/>
    </source>
</evidence>
<dbReference type="AlphaFoldDB" id="A0AAV5LXI2"/>
<dbReference type="GO" id="GO:0016705">
    <property type="term" value="F:oxidoreductase activity, acting on paired donors, with incorporation or reduction of molecular oxygen"/>
    <property type="evidence" value="ECO:0007669"/>
    <property type="project" value="InterPro"/>
</dbReference>
<dbReference type="InterPro" id="IPR001128">
    <property type="entry name" value="Cyt_P450"/>
</dbReference>
<evidence type="ECO:0000313" key="16">
    <source>
        <dbReference type="Proteomes" id="UP001054252"/>
    </source>
</evidence>
<dbReference type="Gene3D" id="1.10.630.10">
    <property type="entry name" value="Cytochrome P450"/>
    <property type="match status" value="1"/>
</dbReference>
<keyword evidence="8 13" id="KW-0560">Oxidoreductase</keyword>
<proteinExistence type="inferred from homology"/>
<name>A0AAV5LXI2_9ROSI</name>
<evidence type="ECO:0000256" key="6">
    <source>
        <dbReference type="ARBA" id="ARBA00022723"/>
    </source>
</evidence>
<feature type="binding site" description="axial binding residue" evidence="12">
    <location>
        <position position="441"/>
    </location>
    <ligand>
        <name>heme</name>
        <dbReference type="ChEBI" id="CHEBI:30413"/>
    </ligand>
    <ligandPart>
        <name>Fe</name>
        <dbReference type="ChEBI" id="CHEBI:18248"/>
    </ligandPart>
</feature>
<dbReference type="CDD" id="cd11072">
    <property type="entry name" value="CYP71-like"/>
    <property type="match status" value="1"/>
</dbReference>
<organism evidence="15 16">
    <name type="scientific">Rubroshorea leprosula</name>
    <dbReference type="NCBI Taxonomy" id="152421"/>
    <lineage>
        <taxon>Eukaryota</taxon>
        <taxon>Viridiplantae</taxon>
        <taxon>Streptophyta</taxon>
        <taxon>Embryophyta</taxon>
        <taxon>Tracheophyta</taxon>
        <taxon>Spermatophyta</taxon>
        <taxon>Magnoliopsida</taxon>
        <taxon>eudicotyledons</taxon>
        <taxon>Gunneridae</taxon>
        <taxon>Pentapetalae</taxon>
        <taxon>rosids</taxon>
        <taxon>malvids</taxon>
        <taxon>Malvales</taxon>
        <taxon>Dipterocarpaceae</taxon>
        <taxon>Rubroshorea</taxon>
    </lineage>
</organism>
<evidence type="ECO:0000256" key="13">
    <source>
        <dbReference type="RuleBase" id="RU000461"/>
    </source>
</evidence>
<evidence type="ECO:0000256" key="11">
    <source>
        <dbReference type="ARBA" id="ARBA00023136"/>
    </source>
</evidence>
<evidence type="ECO:0000256" key="8">
    <source>
        <dbReference type="ARBA" id="ARBA00023002"/>
    </source>
</evidence>
<keyword evidence="14" id="KW-0732">Signal</keyword>
<dbReference type="GO" id="GO:0004497">
    <property type="term" value="F:monooxygenase activity"/>
    <property type="evidence" value="ECO:0007669"/>
    <property type="project" value="UniProtKB-KW"/>
</dbReference>
<evidence type="ECO:0000256" key="1">
    <source>
        <dbReference type="ARBA" id="ARBA00001971"/>
    </source>
</evidence>
<keyword evidence="6 12" id="KW-0479">Metal-binding</keyword>
<dbReference type="PANTHER" id="PTHR47955">
    <property type="entry name" value="CYTOCHROME P450 FAMILY 71 PROTEIN"/>
    <property type="match status" value="1"/>
</dbReference>
<dbReference type="PRINTS" id="PR00463">
    <property type="entry name" value="EP450I"/>
</dbReference>
<comment type="caution">
    <text evidence="15">The sequence shown here is derived from an EMBL/GenBank/DDBJ whole genome shotgun (WGS) entry which is preliminary data.</text>
</comment>
<dbReference type="EMBL" id="BPVZ01000155">
    <property type="protein sequence ID" value="GKV42121.1"/>
    <property type="molecule type" value="Genomic_DNA"/>
</dbReference>
<keyword evidence="16" id="KW-1185">Reference proteome</keyword>
<keyword evidence="4 12" id="KW-0349">Heme</keyword>
<dbReference type="PANTHER" id="PTHR47955:SF22">
    <property type="entry name" value="CYTOCHROME P450 83B1-LIKE"/>
    <property type="match status" value="1"/>
</dbReference>
<comment type="similarity">
    <text evidence="3 13">Belongs to the cytochrome P450 family.</text>
</comment>
<evidence type="ECO:0000256" key="2">
    <source>
        <dbReference type="ARBA" id="ARBA00004167"/>
    </source>
</evidence>
<evidence type="ECO:0000256" key="10">
    <source>
        <dbReference type="ARBA" id="ARBA00023033"/>
    </source>
</evidence>
<evidence type="ECO:0008006" key="17">
    <source>
        <dbReference type="Google" id="ProtNLM"/>
    </source>
</evidence>
<dbReference type="InterPro" id="IPR036396">
    <property type="entry name" value="Cyt_P450_sf"/>
</dbReference>
<evidence type="ECO:0000256" key="9">
    <source>
        <dbReference type="ARBA" id="ARBA00023004"/>
    </source>
</evidence>
<sequence>MLLIFFLLVFPLFLFLIIHKQRNHADKSNLLPPGPHGLPLIGNLHQLDNSTLHVYLWQLSQKYGSLISLRLGFRKTIVVSSAKMAKEVLKAHDIDFCSRPALFGQQKLSYNGLDLAFSPFNSYYKEIRKISSLHLFSPNKAELFRPIREDEVSQMIDKISKSSDASKPINLSEVMMCLASSIICRVGFGKRYEDEGREISKFYRLLGEAQAMFTSFFVSDYFPSMRWVDRLTGMLSRLENVFKELDAFYQQLINDHLDPKRQKPDQEDIIDVFLKIMKDPQSTLHISFDHIKAILMNVFIAGTDTSAATVVWAMTFLMKYPATMKKVQDEVRNLAGKKRFLNEDEIQALPYLKAVVKETFRLQSIVPLLIARETLRDCNIGGYKIPAKTLVYVNAWAIGRDTEAWGQNSEDFCPERFMGSSIDYKGQDFGLIPFGSGRRICPGMHMGAATVELALANLLYSFAWKMPSGMKKEDLDFDAAPGITMHKRNHLFLMAADYRS</sequence>
<keyword evidence="10 13" id="KW-0503">Monooxygenase</keyword>
<dbReference type="FunFam" id="1.10.630.10:FF:000011">
    <property type="entry name" value="Cytochrome P450 83B1"/>
    <property type="match status" value="1"/>
</dbReference>
<dbReference type="PROSITE" id="PS00086">
    <property type="entry name" value="CYTOCHROME_P450"/>
    <property type="match status" value="1"/>
</dbReference>
<dbReference type="GO" id="GO:0005506">
    <property type="term" value="F:iron ion binding"/>
    <property type="evidence" value="ECO:0007669"/>
    <property type="project" value="InterPro"/>
</dbReference>
<keyword evidence="7" id="KW-1133">Transmembrane helix</keyword>
<evidence type="ECO:0000256" key="14">
    <source>
        <dbReference type="SAM" id="SignalP"/>
    </source>
</evidence>
<evidence type="ECO:0000256" key="7">
    <source>
        <dbReference type="ARBA" id="ARBA00022989"/>
    </source>
</evidence>